<accession>A0ABT0XBR3</accession>
<reference evidence="1" key="1">
    <citation type="journal article" date="2023" name="Int. J. Syst. Evol. Microbiol.">
        <title>Streptomyces meridianus sp. nov. isolated from brackish water of the Tagus estuary in Alcochete, Portugal.</title>
        <authorList>
            <person name="Santos J.D.N."/>
            <person name="Klimek D."/>
            <person name="Calusinska M."/>
            <person name="Lobo Da Cunha A."/>
            <person name="Catita J."/>
            <person name="Goncalves H."/>
            <person name="Gonzalez I."/>
            <person name="Reyes F."/>
            <person name="Lage O.M."/>
        </authorList>
    </citation>
    <scope>NUCLEOTIDE SEQUENCE</scope>
    <source>
        <strain evidence="1">MTZ3.1</strain>
    </source>
</reference>
<name>A0ABT0XBR3_9ACTN</name>
<comment type="caution">
    <text evidence="1">The sequence shown here is derived from an EMBL/GenBank/DDBJ whole genome shotgun (WGS) entry which is preliminary data.</text>
</comment>
<proteinExistence type="predicted"/>
<gene>
    <name evidence="1" type="ORF">M1E25_18840</name>
</gene>
<dbReference type="Proteomes" id="UP001167160">
    <property type="component" value="Unassembled WGS sequence"/>
</dbReference>
<sequence length="140" mass="14829">MNAADRPLVIVDAANTVGSVPDGWWRDRHGATERLRDRLARFAREGLPRGRDVPEWAASGDAPPEIVLVVEGAAKHVPSVPGVRADPAGGSGDDRIVELVRELSGRPCLVVTADRELRRRVAGHGAVCVGPRAVRPAPGA</sequence>
<evidence type="ECO:0000313" key="2">
    <source>
        <dbReference type="Proteomes" id="UP001167160"/>
    </source>
</evidence>
<keyword evidence="2" id="KW-1185">Reference proteome</keyword>
<dbReference type="EMBL" id="JAMQGM010000039">
    <property type="protein sequence ID" value="MCM2579378.1"/>
    <property type="molecule type" value="Genomic_DNA"/>
</dbReference>
<organism evidence="1 2">
    <name type="scientific">Streptomyces meridianus</name>
    <dbReference type="NCBI Taxonomy" id="2938945"/>
    <lineage>
        <taxon>Bacteria</taxon>
        <taxon>Bacillati</taxon>
        <taxon>Actinomycetota</taxon>
        <taxon>Actinomycetes</taxon>
        <taxon>Kitasatosporales</taxon>
        <taxon>Streptomycetaceae</taxon>
        <taxon>Streptomyces</taxon>
    </lineage>
</organism>
<evidence type="ECO:0000313" key="1">
    <source>
        <dbReference type="EMBL" id="MCM2579378.1"/>
    </source>
</evidence>
<dbReference type="RefSeq" id="WP_251417113.1">
    <property type="nucleotide sequence ID" value="NZ_JAMQGM010000039.1"/>
</dbReference>
<protein>
    <submittedName>
        <fullName evidence="1">NTP pyrophosphohydrolase</fullName>
    </submittedName>
</protein>